<dbReference type="EMBL" id="VAWE01000001">
    <property type="protein sequence ID" value="TLQ48704.1"/>
    <property type="molecule type" value="Genomic_DNA"/>
</dbReference>
<feature type="domain" description="DUF4396" evidence="2">
    <location>
        <begin position="84"/>
        <end position="220"/>
    </location>
</feature>
<evidence type="ECO:0000313" key="3">
    <source>
        <dbReference type="EMBL" id="TLQ48704.1"/>
    </source>
</evidence>
<keyword evidence="1" id="KW-1133">Transmembrane helix</keyword>
<name>A0A5R9EMA0_9ACTN</name>
<keyword evidence="1" id="KW-0472">Membrane</keyword>
<gene>
    <name evidence="3" type="ORF">FEF34_36840</name>
</gene>
<dbReference type="Pfam" id="PF14342">
    <property type="entry name" value="DUF4396"/>
    <property type="match status" value="1"/>
</dbReference>
<proteinExistence type="predicted"/>
<dbReference type="InterPro" id="IPR025509">
    <property type="entry name" value="DUF4396"/>
</dbReference>
<evidence type="ECO:0000256" key="1">
    <source>
        <dbReference type="SAM" id="Phobius"/>
    </source>
</evidence>
<comment type="caution">
    <text evidence="3">The sequence shown here is derived from an EMBL/GenBank/DDBJ whole genome shotgun (WGS) entry which is preliminary data.</text>
</comment>
<evidence type="ECO:0000259" key="2">
    <source>
        <dbReference type="Pfam" id="PF14342"/>
    </source>
</evidence>
<protein>
    <submittedName>
        <fullName evidence="3">DUF4396 domain-containing protein</fullName>
    </submittedName>
</protein>
<dbReference type="Proteomes" id="UP000305921">
    <property type="component" value="Unassembled WGS sequence"/>
</dbReference>
<keyword evidence="1" id="KW-0812">Transmembrane</keyword>
<feature type="transmembrane region" description="Helical" evidence="1">
    <location>
        <begin position="48"/>
        <end position="67"/>
    </location>
</feature>
<dbReference type="AlphaFoldDB" id="A0A5R9EMA0"/>
<feature type="transmembrane region" description="Helical" evidence="1">
    <location>
        <begin position="15"/>
        <end position="36"/>
    </location>
</feature>
<sequence>MDVAGSGVSGNTADALMYFWFFLVVLSTAYVAYDAFTKNPELTVMKWGWVLVTLYIGPVGAALYVLSCKEPRPGTHERFVAPLWKQAFGSTIHCVAGDATGIMMAAVIASMLGLPPWGDSVLEYVVGFGFGLLIFQALFMRDMLGGSYLRAVRSTVFAEWLSMNCVMGAMVAVLVIIRSHVPGTDDAGSVRFWATFSVAVLAGLAFAYPVNVWLVANHLKHGMGTVRALGEGGEAVPAATAAPVSAGAGMDMPQSEVTGEQKAAMATLTLVFLASGVLLAGIFGDLG</sequence>
<keyword evidence="4" id="KW-1185">Reference proteome</keyword>
<dbReference type="OrthoDB" id="345021at2"/>
<feature type="transmembrane region" description="Helical" evidence="1">
    <location>
        <begin position="160"/>
        <end position="178"/>
    </location>
</feature>
<feature type="transmembrane region" description="Helical" evidence="1">
    <location>
        <begin position="190"/>
        <end position="210"/>
    </location>
</feature>
<accession>A0A5R9EMA0</accession>
<reference evidence="3 4" key="1">
    <citation type="submission" date="2019-05" db="EMBL/GenBank/DDBJ databases">
        <title>Streptomyces marianii sp. nov., a novel marine actinomycete from southern coast of India.</title>
        <authorList>
            <person name="Iniyan A.M."/>
            <person name="Wink J."/>
            <person name="Ramprasad E."/>
            <person name="Ramana C.V."/>
            <person name="Bunk B."/>
            <person name="Sproer C."/>
            <person name="Joseph F.-J.R.S."/>
            <person name="Vincent S.G.P."/>
        </authorList>
    </citation>
    <scope>NUCLEOTIDE SEQUENCE [LARGE SCALE GENOMIC DNA]</scope>
    <source>
        <strain evidence="3 4">ICN19</strain>
    </source>
</reference>
<feature type="transmembrane region" description="Helical" evidence="1">
    <location>
        <begin position="263"/>
        <end position="283"/>
    </location>
</feature>
<feature type="transmembrane region" description="Helical" evidence="1">
    <location>
        <begin position="87"/>
        <end position="109"/>
    </location>
</feature>
<feature type="transmembrane region" description="Helical" evidence="1">
    <location>
        <begin position="121"/>
        <end position="140"/>
    </location>
</feature>
<evidence type="ECO:0000313" key="4">
    <source>
        <dbReference type="Proteomes" id="UP000305921"/>
    </source>
</evidence>
<organism evidence="3 4">
    <name type="scientific">Streptomyces marianii</name>
    <dbReference type="NCBI Taxonomy" id="1817406"/>
    <lineage>
        <taxon>Bacteria</taxon>
        <taxon>Bacillati</taxon>
        <taxon>Actinomycetota</taxon>
        <taxon>Actinomycetes</taxon>
        <taxon>Kitasatosporales</taxon>
        <taxon>Streptomycetaceae</taxon>
        <taxon>Streptomyces</taxon>
    </lineage>
</organism>